<dbReference type="SUPFAM" id="SSF52317">
    <property type="entry name" value="Class I glutamine amidotransferase-like"/>
    <property type="match status" value="1"/>
</dbReference>
<evidence type="ECO:0000256" key="6">
    <source>
        <dbReference type="ARBA" id="ARBA00022909"/>
    </source>
</evidence>
<comment type="pathway">
    <text evidence="2">Cofactor biosynthesis; tetrahydrofolate biosynthesis; 4-aminobenzoate from chorismate: step 1/2.</text>
</comment>
<dbReference type="Proteomes" id="UP000799441">
    <property type="component" value="Unassembled WGS sequence"/>
</dbReference>
<dbReference type="InterPro" id="IPR017926">
    <property type="entry name" value="GATASE"/>
</dbReference>
<dbReference type="InterPro" id="IPR010117">
    <property type="entry name" value="PabB_fungal"/>
</dbReference>
<dbReference type="InterPro" id="IPR043131">
    <property type="entry name" value="BCAT-like_N"/>
</dbReference>
<dbReference type="InterPro" id="IPR029062">
    <property type="entry name" value="Class_I_gatase-like"/>
</dbReference>
<dbReference type="GO" id="GO:0005737">
    <property type="term" value="C:cytoplasm"/>
    <property type="evidence" value="ECO:0007669"/>
    <property type="project" value="TreeGrafter"/>
</dbReference>
<keyword evidence="7" id="KW-0315">Glutamine amidotransferase</keyword>
<feature type="domain" description="Glutamine amidotransferase" evidence="10">
    <location>
        <begin position="14"/>
        <end position="203"/>
    </location>
</feature>
<sequence>MCSAMEVPVDIKILIIDFLDSYTWNIPAFLRDSSEKRIECEVVDFRQCKPTSIDEHIRGYDGIILSPGPGTVENPDDLGPYAPALLEHTSDIPILGVCLGFQAICNAFGGSVQRLSEPHHGIVADLVDGHGRLLGRKATRYHSLEAHLDDAATKQLEVLAYAHNMDGSRSVMEIRHRARPIWGVQYHPESVCSLRCAEVVRPFLDAAYQCSSQRRQTKAGMLSPPYTPPMVASGGPDQDVRLATQNVTWEKLALEIDLLEVVRQKIEVEDEFVFLESGAKGRWSILVAAATSWQLAYNVDRQTCTRTGELNDGSKPQYKQIPLDSVWDLLNSSLNHTQYSGGPDGVPFWGGFVGYFSYELGLSQLGLNPYPVQSQVDEKYSHANPDIHLLFANESILYDKETRSVYLMSLRNDQSWLQATRGMLIEVAQAQKKPVRTIIKAPRIDSASEQWYLDKVRQSQEHIKAGNSYELCMTAPSRCKLDCCDASSMPAADLFHTLRSQNPTEFMSLLRLGNIDFVSASPEEFMSFDARTKIATISPIKGTVPKVASDGQRITLQEAETELESMKIRAENRMIVDLTRNDLSKVSSNVTCRKLFQVDELETLYQLVSTVAADVDPGHNAIDVLRSSFPPGSMTGAPKRRSCEILQQLEEGPRGLYSGLVGFIDVRGNCRTSVSIRNAVKYPNEDCWRIGAGGAITSMSDPHEEWLERTLKAQSVLKAFKPKHQVLETMLWSPERGLVFWQEHMKRLFNSLRFFAFTLPGHTGSGAGRSEASQLERMSSLLHSYVLVSLEGLHKNSSYRISLSIDSDGRPSTKFVKLPALSSLTPVNVYLDPHTGDDFDQLAPFIAHKTTNRAHYESARARVGAQGRDEVLMFRRCSTESLLTEGSYTNVSVMIPGEPQLVTPAFGCLPGIERERLLREGVLVEGTIRREDLRPGMKVKLFNSVRGMFGGIIVAN</sequence>
<dbReference type="GO" id="GO:0008153">
    <property type="term" value="P:4-aminobenzoate biosynthetic process"/>
    <property type="evidence" value="ECO:0007669"/>
    <property type="project" value="TreeGrafter"/>
</dbReference>
<organism evidence="13 14">
    <name type="scientific">Polychaeton citri CBS 116435</name>
    <dbReference type="NCBI Taxonomy" id="1314669"/>
    <lineage>
        <taxon>Eukaryota</taxon>
        <taxon>Fungi</taxon>
        <taxon>Dikarya</taxon>
        <taxon>Ascomycota</taxon>
        <taxon>Pezizomycotina</taxon>
        <taxon>Dothideomycetes</taxon>
        <taxon>Dothideomycetidae</taxon>
        <taxon>Capnodiales</taxon>
        <taxon>Capnodiaceae</taxon>
        <taxon>Polychaeton</taxon>
    </lineage>
</organism>
<dbReference type="GO" id="GO:0046656">
    <property type="term" value="P:folic acid biosynthetic process"/>
    <property type="evidence" value="ECO:0007669"/>
    <property type="project" value="UniProtKB-KW"/>
</dbReference>
<evidence type="ECO:0000313" key="13">
    <source>
        <dbReference type="EMBL" id="KAF2721759.1"/>
    </source>
</evidence>
<comment type="catalytic activity">
    <reaction evidence="1">
        <text>chorismate + L-glutamine = 4-amino-4-deoxychorismate + L-glutamate</text>
        <dbReference type="Rhea" id="RHEA:11672"/>
        <dbReference type="ChEBI" id="CHEBI:29748"/>
        <dbReference type="ChEBI" id="CHEBI:29985"/>
        <dbReference type="ChEBI" id="CHEBI:58359"/>
        <dbReference type="ChEBI" id="CHEBI:58406"/>
        <dbReference type="EC" id="2.6.1.85"/>
    </reaction>
</comment>
<name>A0A9P4QBH5_9PEZI</name>
<reference evidence="13" key="1">
    <citation type="journal article" date="2020" name="Stud. Mycol.">
        <title>101 Dothideomycetes genomes: a test case for predicting lifestyles and emergence of pathogens.</title>
        <authorList>
            <person name="Haridas S."/>
            <person name="Albert R."/>
            <person name="Binder M."/>
            <person name="Bloem J."/>
            <person name="Labutti K."/>
            <person name="Salamov A."/>
            <person name="Andreopoulos B."/>
            <person name="Baker S."/>
            <person name="Barry K."/>
            <person name="Bills G."/>
            <person name="Bluhm B."/>
            <person name="Cannon C."/>
            <person name="Castanera R."/>
            <person name="Culley D."/>
            <person name="Daum C."/>
            <person name="Ezra D."/>
            <person name="Gonzalez J."/>
            <person name="Henrissat B."/>
            <person name="Kuo A."/>
            <person name="Liang C."/>
            <person name="Lipzen A."/>
            <person name="Lutzoni F."/>
            <person name="Magnuson J."/>
            <person name="Mondo S."/>
            <person name="Nolan M."/>
            <person name="Ohm R."/>
            <person name="Pangilinan J."/>
            <person name="Park H.-J."/>
            <person name="Ramirez L."/>
            <person name="Alfaro M."/>
            <person name="Sun H."/>
            <person name="Tritt A."/>
            <person name="Yoshinaga Y."/>
            <person name="Zwiers L.-H."/>
            <person name="Turgeon B."/>
            <person name="Goodwin S."/>
            <person name="Spatafora J."/>
            <person name="Crous P."/>
            <person name="Grigoriev I."/>
        </authorList>
    </citation>
    <scope>NUCLEOTIDE SEQUENCE</scope>
    <source>
        <strain evidence="13">CBS 116435</strain>
    </source>
</reference>
<dbReference type="PANTHER" id="PTHR11236">
    <property type="entry name" value="AMINOBENZOATE/ANTHRANILATE SYNTHASE"/>
    <property type="match status" value="1"/>
</dbReference>
<gene>
    <name evidence="13" type="ORF">K431DRAFT_284680</name>
</gene>
<comment type="caution">
    <text evidence="13">The sequence shown here is derived from an EMBL/GenBank/DDBJ whole genome shotgun (WGS) entry which is preliminary data.</text>
</comment>
<dbReference type="InterPro" id="IPR005801">
    <property type="entry name" value="ADC_synthase"/>
</dbReference>
<evidence type="ECO:0000256" key="9">
    <source>
        <dbReference type="ARBA" id="ARBA00031904"/>
    </source>
</evidence>
<evidence type="ECO:0000259" key="10">
    <source>
        <dbReference type="Pfam" id="PF00117"/>
    </source>
</evidence>
<protein>
    <recommendedName>
        <fullName evidence="4">aminodeoxychorismate synthase</fullName>
        <ecNumber evidence="4">2.6.1.85</ecNumber>
    </recommendedName>
    <alternativeName>
        <fullName evidence="8">Para-aminobenzoate synthase</fullName>
    </alternativeName>
    <alternativeName>
        <fullName evidence="9">p-aminobenzoic acid synthase</fullName>
    </alternativeName>
</protein>
<dbReference type="GO" id="GO:0046820">
    <property type="term" value="F:4-amino-4-deoxychorismate synthase activity"/>
    <property type="evidence" value="ECO:0007669"/>
    <property type="project" value="UniProtKB-EC"/>
</dbReference>
<dbReference type="InterPro" id="IPR006221">
    <property type="entry name" value="TrpG/PapA_dom"/>
</dbReference>
<dbReference type="SUPFAM" id="SSF56752">
    <property type="entry name" value="D-aminoacid aminotransferase-like PLP-dependent enzymes"/>
    <property type="match status" value="1"/>
</dbReference>
<feature type="domain" description="Chorismate-utilising enzyme C-terminal" evidence="11">
    <location>
        <begin position="449"/>
        <end position="712"/>
    </location>
</feature>
<dbReference type="PRINTS" id="PR00099">
    <property type="entry name" value="CPSGATASE"/>
</dbReference>
<comment type="similarity">
    <text evidence="3">In the C-terminal section; belongs to the anthranilate synthase component I family.</text>
</comment>
<evidence type="ECO:0000313" key="14">
    <source>
        <dbReference type="Proteomes" id="UP000799441"/>
    </source>
</evidence>
<dbReference type="EC" id="2.6.1.85" evidence="4"/>
<evidence type="ECO:0000259" key="12">
    <source>
        <dbReference type="Pfam" id="PF04715"/>
    </source>
</evidence>
<evidence type="ECO:0000259" key="11">
    <source>
        <dbReference type="Pfam" id="PF00425"/>
    </source>
</evidence>
<dbReference type="PANTHER" id="PTHR11236:SF18">
    <property type="entry name" value="AMINODEOXYCHORISMATE SYNTHASE"/>
    <property type="match status" value="1"/>
</dbReference>
<dbReference type="InterPro" id="IPR001544">
    <property type="entry name" value="Aminotrans_IV"/>
</dbReference>
<dbReference type="GO" id="GO:0000162">
    <property type="term" value="P:L-tryptophan biosynthetic process"/>
    <property type="evidence" value="ECO:0007669"/>
    <property type="project" value="TreeGrafter"/>
</dbReference>
<evidence type="ECO:0000256" key="8">
    <source>
        <dbReference type="ARBA" id="ARBA00031329"/>
    </source>
</evidence>
<dbReference type="Pfam" id="PF00425">
    <property type="entry name" value="Chorismate_bind"/>
    <property type="match status" value="1"/>
</dbReference>
<evidence type="ECO:0000256" key="5">
    <source>
        <dbReference type="ARBA" id="ARBA00022679"/>
    </source>
</evidence>
<dbReference type="InterPro" id="IPR036038">
    <property type="entry name" value="Aminotransferase-like"/>
</dbReference>
<dbReference type="PRINTS" id="PR00096">
    <property type="entry name" value="GATASE"/>
</dbReference>
<dbReference type="NCBIfam" id="TIGR01823">
    <property type="entry name" value="PabB-fungal"/>
    <property type="match status" value="1"/>
</dbReference>
<evidence type="ECO:0000256" key="2">
    <source>
        <dbReference type="ARBA" id="ARBA00005009"/>
    </source>
</evidence>
<dbReference type="Gene3D" id="3.20.10.10">
    <property type="entry name" value="D-amino Acid Aminotransferase, subunit A, domain 2"/>
    <property type="match status" value="1"/>
</dbReference>
<dbReference type="Pfam" id="PF01063">
    <property type="entry name" value="Aminotran_4"/>
    <property type="match status" value="1"/>
</dbReference>
<dbReference type="AlphaFoldDB" id="A0A9P4QBH5"/>
<proteinExistence type="inferred from homology"/>
<feature type="domain" description="Anthranilate synthase component I N-terminal" evidence="12">
    <location>
        <begin position="264"/>
        <end position="407"/>
    </location>
</feature>
<evidence type="ECO:0000256" key="7">
    <source>
        <dbReference type="ARBA" id="ARBA00022962"/>
    </source>
</evidence>
<dbReference type="OrthoDB" id="64220at2759"/>
<dbReference type="CDD" id="cd01743">
    <property type="entry name" value="GATase1_Anthranilate_Synthase"/>
    <property type="match status" value="1"/>
</dbReference>
<dbReference type="PROSITE" id="PS51273">
    <property type="entry name" value="GATASE_TYPE_1"/>
    <property type="match status" value="1"/>
</dbReference>
<keyword evidence="6" id="KW-0289">Folate biosynthesis</keyword>
<keyword evidence="5" id="KW-0808">Transferase</keyword>
<dbReference type="Pfam" id="PF00117">
    <property type="entry name" value="GATase"/>
    <property type="match status" value="1"/>
</dbReference>
<dbReference type="Gene3D" id="3.30.470.10">
    <property type="match status" value="1"/>
</dbReference>
<evidence type="ECO:0000256" key="3">
    <source>
        <dbReference type="ARBA" id="ARBA00005970"/>
    </source>
</evidence>
<dbReference type="Gene3D" id="3.60.120.10">
    <property type="entry name" value="Anthranilate synthase"/>
    <property type="match status" value="1"/>
</dbReference>
<dbReference type="Gene3D" id="3.40.50.880">
    <property type="match status" value="1"/>
</dbReference>
<dbReference type="InterPro" id="IPR043132">
    <property type="entry name" value="BCAT-like_C"/>
</dbReference>
<dbReference type="InterPro" id="IPR006805">
    <property type="entry name" value="Anth_synth_I_N"/>
</dbReference>
<dbReference type="SUPFAM" id="SSF56322">
    <property type="entry name" value="ADC synthase"/>
    <property type="match status" value="1"/>
</dbReference>
<evidence type="ECO:0000256" key="4">
    <source>
        <dbReference type="ARBA" id="ARBA00013139"/>
    </source>
</evidence>
<dbReference type="InterPro" id="IPR019999">
    <property type="entry name" value="Anth_synth_I-like"/>
</dbReference>
<keyword evidence="14" id="KW-1185">Reference proteome</keyword>
<evidence type="ECO:0000256" key="1">
    <source>
        <dbReference type="ARBA" id="ARBA00001000"/>
    </source>
</evidence>
<dbReference type="PRINTS" id="PR00097">
    <property type="entry name" value="ANTSNTHASEII"/>
</dbReference>
<dbReference type="InterPro" id="IPR015890">
    <property type="entry name" value="Chorismate_C"/>
</dbReference>
<dbReference type="Pfam" id="PF04715">
    <property type="entry name" value="Anth_synt_I_N"/>
    <property type="match status" value="1"/>
</dbReference>
<accession>A0A9P4QBH5</accession>
<dbReference type="EMBL" id="MU003788">
    <property type="protein sequence ID" value="KAF2721759.1"/>
    <property type="molecule type" value="Genomic_DNA"/>
</dbReference>